<proteinExistence type="predicted"/>
<dbReference type="InterPro" id="IPR011600">
    <property type="entry name" value="Pept_C14_caspase"/>
</dbReference>
<dbReference type="GO" id="GO:0004197">
    <property type="term" value="F:cysteine-type endopeptidase activity"/>
    <property type="evidence" value="ECO:0007669"/>
    <property type="project" value="InterPro"/>
</dbReference>
<evidence type="ECO:0000313" key="2">
    <source>
        <dbReference type="EMBL" id="GFE35665.1"/>
    </source>
</evidence>
<gene>
    <name evidence="2" type="ORF">Stube_03380</name>
</gene>
<reference evidence="2 3" key="1">
    <citation type="submission" date="2019-12" db="EMBL/GenBank/DDBJ databases">
        <title>Whole genome shotgun sequence of Streptomyces tubercidicus NBRC 13090.</title>
        <authorList>
            <person name="Ichikawa N."/>
            <person name="Kimura A."/>
            <person name="Kitahashi Y."/>
            <person name="Komaki H."/>
            <person name="Tamura T."/>
        </authorList>
    </citation>
    <scope>NUCLEOTIDE SEQUENCE [LARGE SCALE GENOMIC DNA]</scope>
    <source>
        <strain evidence="2 3">NBRC 13090</strain>
    </source>
</reference>
<dbReference type="EMBL" id="BLIR01000001">
    <property type="protein sequence ID" value="GFE35665.1"/>
    <property type="molecule type" value="Genomic_DNA"/>
</dbReference>
<dbReference type="GO" id="GO:0006508">
    <property type="term" value="P:proteolysis"/>
    <property type="evidence" value="ECO:0007669"/>
    <property type="project" value="InterPro"/>
</dbReference>
<sequence length="334" mass="34887">MARLPRFDASYALLIGVSEYQDHEFPEVPAAIHNLAGLRSLLAPADGGGFPREKCRMVANPRTGEGMRVAIKRAAESATDVLLLYYVGHGWKVDGDLYLASQSSSPDSIETTGLAYKTVRRLVRSSPAAVRIIVLDCCFSGVATGLLSGAGDLCLSEPEVAIPLDEKLPDEHADGVCVIASSGPNQPSQDSDGADHTAFTGHFLATLKAATQAGEVRDLAAVFDGTKAAMTSAELRHTPLIASMGGARRLALVKSLTAPDAPLSVAVPETAVVRNPEAAHDDDTAVAAPPNDDGPAKLMSWHTPVGSADIFDSALALRLLQQAMAIGGDDERAG</sequence>
<dbReference type="InterPro" id="IPR029030">
    <property type="entry name" value="Caspase-like_dom_sf"/>
</dbReference>
<dbReference type="SUPFAM" id="SSF52129">
    <property type="entry name" value="Caspase-like"/>
    <property type="match status" value="1"/>
</dbReference>
<name>A0A640UMZ4_9ACTN</name>
<organism evidence="2 3">
    <name type="scientific">Streptomyces tubercidicus</name>
    <dbReference type="NCBI Taxonomy" id="47759"/>
    <lineage>
        <taxon>Bacteria</taxon>
        <taxon>Bacillati</taxon>
        <taxon>Actinomycetota</taxon>
        <taxon>Actinomycetes</taxon>
        <taxon>Kitasatosporales</taxon>
        <taxon>Streptomycetaceae</taxon>
        <taxon>Streptomyces</taxon>
    </lineage>
</organism>
<evidence type="ECO:0000259" key="1">
    <source>
        <dbReference type="Pfam" id="PF00656"/>
    </source>
</evidence>
<accession>A0A640UMZ4</accession>
<dbReference type="Gene3D" id="3.40.50.1460">
    <property type="match status" value="1"/>
</dbReference>
<dbReference type="Proteomes" id="UP000431826">
    <property type="component" value="Unassembled WGS sequence"/>
</dbReference>
<dbReference type="Pfam" id="PF00656">
    <property type="entry name" value="Peptidase_C14"/>
    <property type="match status" value="1"/>
</dbReference>
<dbReference type="NCBIfam" id="NF047832">
    <property type="entry name" value="caspase_w_EACC1"/>
    <property type="match status" value="1"/>
</dbReference>
<keyword evidence="3" id="KW-1185">Reference proteome</keyword>
<evidence type="ECO:0000313" key="3">
    <source>
        <dbReference type="Proteomes" id="UP000431826"/>
    </source>
</evidence>
<dbReference type="AlphaFoldDB" id="A0A640UMZ4"/>
<feature type="domain" description="Peptidase C14 caspase" evidence="1">
    <location>
        <begin position="11"/>
        <end position="242"/>
    </location>
</feature>
<comment type="caution">
    <text evidence="2">The sequence shown here is derived from an EMBL/GenBank/DDBJ whole genome shotgun (WGS) entry which is preliminary data.</text>
</comment>
<protein>
    <recommendedName>
        <fullName evidence="1">Peptidase C14 caspase domain-containing protein</fullName>
    </recommendedName>
</protein>